<reference evidence="1 2" key="1">
    <citation type="submission" date="2016-01" db="EMBL/GenBank/DDBJ databases">
        <authorList>
            <person name="McClelland M."/>
            <person name="Jain A."/>
            <person name="Saraogi P."/>
            <person name="Mendelson R."/>
            <person name="Westerman R."/>
            <person name="SanMiguel P."/>
            <person name="Csonka L."/>
        </authorList>
    </citation>
    <scope>NUCLEOTIDE SEQUENCE [LARGE SCALE GENOMIC DNA]</scope>
    <source>
        <strain evidence="1 2">R-53146</strain>
    </source>
</reference>
<accession>A0A0X8XYT6</accession>
<dbReference type="OrthoDB" id="1151181at2"/>
<dbReference type="STRING" id="1586267.GCA_001418685_02021"/>
<protein>
    <submittedName>
        <fullName evidence="1">Uncharacterized protein</fullName>
    </submittedName>
</protein>
<dbReference type="RefSeq" id="WP_055426323.1">
    <property type="nucleotide sequence ID" value="NZ_FCOR01000017.1"/>
</dbReference>
<dbReference type="EMBL" id="FCOR01000017">
    <property type="protein sequence ID" value="CVK17155.1"/>
    <property type="molecule type" value="Genomic_DNA"/>
</dbReference>
<keyword evidence="2" id="KW-1185">Reference proteome</keyword>
<evidence type="ECO:0000313" key="2">
    <source>
        <dbReference type="Proteomes" id="UP000182761"/>
    </source>
</evidence>
<sequence length="152" mass="17190">MKDFFDHMVYERLSLSIDKGRVYELNGDTCKVKSLTGTRDYLRCSLTSKVENSMEVLKVIPKIGSVVTVGILKDNAEVLLQTSEVEAVEYTTGTTRLLINKQGYILERDGENLSKCLSDLIDEINKIVIIYGNDINRPSMNAIKKRIQTILK</sequence>
<evidence type="ECO:0000313" key="1">
    <source>
        <dbReference type="EMBL" id="CVK17155.1"/>
    </source>
</evidence>
<proteinExistence type="predicted"/>
<organism evidence="1 2">
    <name type="scientific">Apibacter mensalis</name>
    <dbReference type="NCBI Taxonomy" id="1586267"/>
    <lineage>
        <taxon>Bacteria</taxon>
        <taxon>Pseudomonadati</taxon>
        <taxon>Bacteroidota</taxon>
        <taxon>Flavobacteriia</taxon>
        <taxon>Flavobacteriales</taxon>
        <taxon>Weeksellaceae</taxon>
        <taxon>Apibacter</taxon>
    </lineage>
</organism>
<gene>
    <name evidence="1" type="ORF">Ga0061079_11723</name>
</gene>
<dbReference type="Proteomes" id="UP000182761">
    <property type="component" value="Unassembled WGS sequence"/>
</dbReference>
<name>A0A0X8XYT6_9FLAO</name>
<dbReference type="AlphaFoldDB" id="A0A0X8XYT6"/>